<feature type="region of interest" description="Disordered" evidence="1">
    <location>
        <begin position="50"/>
        <end position="131"/>
    </location>
</feature>
<sequence length="150" mass="16310">YTKTVVAATVNAQKYNPELTWTQRTPDPRIAQLSDKLRHIRQVVLSQLTLAPESDSYIRDEEGSGSGHSPVTQWNEDDEQDPNWPDEGSASGEPEEPDSPRQEEFPKKPAPDTDGIKPPSTGTTGVATRSGVRSCAVAMVAVLIGRISLV</sequence>
<evidence type="ECO:0000313" key="2">
    <source>
        <dbReference type="EMBL" id="KAJ9594293.1"/>
    </source>
</evidence>
<gene>
    <name evidence="2" type="ORF">L9F63_014298</name>
</gene>
<accession>A0AAD8AAE9</accession>
<organism evidence="2 3">
    <name type="scientific">Diploptera punctata</name>
    <name type="common">Pacific beetle cockroach</name>
    <dbReference type="NCBI Taxonomy" id="6984"/>
    <lineage>
        <taxon>Eukaryota</taxon>
        <taxon>Metazoa</taxon>
        <taxon>Ecdysozoa</taxon>
        <taxon>Arthropoda</taxon>
        <taxon>Hexapoda</taxon>
        <taxon>Insecta</taxon>
        <taxon>Pterygota</taxon>
        <taxon>Neoptera</taxon>
        <taxon>Polyneoptera</taxon>
        <taxon>Dictyoptera</taxon>
        <taxon>Blattodea</taxon>
        <taxon>Blaberoidea</taxon>
        <taxon>Blaberidae</taxon>
        <taxon>Diplopterinae</taxon>
        <taxon>Diploptera</taxon>
    </lineage>
</organism>
<feature type="compositionally biased region" description="Basic and acidic residues" evidence="1">
    <location>
        <begin position="98"/>
        <end position="115"/>
    </location>
</feature>
<dbReference type="AlphaFoldDB" id="A0AAD8AAE9"/>
<reference evidence="2" key="2">
    <citation type="submission" date="2023-05" db="EMBL/GenBank/DDBJ databases">
        <authorList>
            <person name="Fouks B."/>
        </authorList>
    </citation>
    <scope>NUCLEOTIDE SEQUENCE</scope>
    <source>
        <strain evidence="2">Stay&amp;Tobe</strain>
        <tissue evidence="2">Testes</tissue>
    </source>
</reference>
<name>A0AAD8AAE9_DIPPU</name>
<proteinExistence type="predicted"/>
<keyword evidence="3" id="KW-1185">Reference proteome</keyword>
<dbReference type="Proteomes" id="UP001233999">
    <property type="component" value="Unassembled WGS sequence"/>
</dbReference>
<feature type="non-terminal residue" evidence="2">
    <location>
        <position position="1"/>
    </location>
</feature>
<protein>
    <submittedName>
        <fullName evidence="2">Uncharacterized protein</fullName>
    </submittedName>
</protein>
<feature type="non-terminal residue" evidence="2">
    <location>
        <position position="150"/>
    </location>
</feature>
<evidence type="ECO:0000313" key="3">
    <source>
        <dbReference type="Proteomes" id="UP001233999"/>
    </source>
</evidence>
<reference evidence="2" key="1">
    <citation type="journal article" date="2023" name="IScience">
        <title>Live-bearing cockroach genome reveals convergent evolutionary mechanisms linked to viviparity in insects and beyond.</title>
        <authorList>
            <person name="Fouks B."/>
            <person name="Harrison M.C."/>
            <person name="Mikhailova A.A."/>
            <person name="Marchal E."/>
            <person name="English S."/>
            <person name="Carruthers M."/>
            <person name="Jennings E.C."/>
            <person name="Chiamaka E.L."/>
            <person name="Frigard R.A."/>
            <person name="Pippel M."/>
            <person name="Attardo G.M."/>
            <person name="Benoit J.B."/>
            <person name="Bornberg-Bauer E."/>
            <person name="Tobe S.S."/>
        </authorList>
    </citation>
    <scope>NUCLEOTIDE SEQUENCE</scope>
    <source>
        <strain evidence="2">Stay&amp;Tobe</strain>
    </source>
</reference>
<comment type="caution">
    <text evidence="2">The sequence shown here is derived from an EMBL/GenBank/DDBJ whole genome shotgun (WGS) entry which is preliminary data.</text>
</comment>
<dbReference type="EMBL" id="JASPKZ010003058">
    <property type="protein sequence ID" value="KAJ9594293.1"/>
    <property type="molecule type" value="Genomic_DNA"/>
</dbReference>
<evidence type="ECO:0000256" key="1">
    <source>
        <dbReference type="SAM" id="MobiDB-lite"/>
    </source>
</evidence>